<feature type="compositionally biased region" description="Low complexity" evidence="2">
    <location>
        <begin position="25"/>
        <end position="37"/>
    </location>
</feature>
<feature type="compositionally biased region" description="Polar residues" evidence="2">
    <location>
        <begin position="195"/>
        <end position="212"/>
    </location>
</feature>
<feature type="region of interest" description="Disordered" evidence="2">
    <location>
        <begin position="255"/>
        <end position="278"/>
    </location>
</feature>
<feature type="region of interest" description="Disordered" evidence="2">
    <location>
        <begin position="175"/>
        <end position="232"/>
    </location>
</feature>
<evidence type="ECO:0000313" key="3">
    <source>
        <dbReference type="EMBL" id="KAF2119287.1"/>
    </source>
</evidence>
<sequence length="507" mass="55549">MDGPNTYPKTGAFGWDNSFPVLHGQANNQAAQQPAHRPANHPHPSMNPQAQDFFPGGPSESLSLPAELQAPPPQPPRPLGEAFWPTTNSLSWHASPQDGPNHQLQTLENPLGYKQPPTLQHGDKAPGIIKPPAPQPHQMARSDYVETLTQKARVEPLEAQQQPLIPGLGFNSYAGAPTPQTSRRMSEPGPVVQGHQRSGSGTNINPVLQSGITPGAGAGGGQKQAKTSTKTGSWPYLTEETLFGLKKIKKTMVASEKRDGTATEHKKKPSAYIPPGLIPNQVLRNDELSPGNDRLEDIAKGLDNLIVQEMEASQNEPSLAWTPPNGCTNCATLSQASRQHEAEVESLQQQLQNQEDQSNLIFSLKHHLDEKTRRVTEVQIEHQHDVFLKNQADEKLKTMQKAAQEYVQQQKLIKQKYDNVIEELVDGVKKTGVRKKIEWAEKLVADFRENLQAIENAAHHDAGEEKAEVLAEKANMQPKAPPAGVATVASRNDVDLDPAVLFAKQKK</sequence>
<feature type="compositionally biased region" description="Basic and acidic residues" evidence="2">
    <location>
        <begin position="255"/>
        <end position="264"/>
    </location>
</feature>
<dbReference type="EMBL" id="ML977315">
    <property type="protein sequence ID" value="KAF2119287.1"/>
    <property type="molecule type" value="Genomic_DNA"/>
</dbReference>
<name>A0A6A5ZK98_9PLEO</name>
<keyword evidence="1" id="KW-0175">Coiled coil</keyword>
<gene>
    <name evidence="3" type="ORF">BDV96DRAFT_596031</name>
</gene>
<keyword evidence="4" id="KW-1185">Reference proteome</keyword>
<feature type="region of interest" description="Disordered" evidence="2">
    <location>
        <begin position="1"/>
        <end position="82"/>
    </location>
</feature>
<evidence type="ECO:0000313" key="4">
    <source>
        <dbReference type="Proteomes" id="UP000799770"/>
    </source>
</evidence>
<proteinExistence type="predicted"/>
<evidence type="ECO:0000256" key="1">
    <source>
        <dbReference type="SAM" id="Coils"/>
    </source>
</evidence>
<accession>A0A6A5ZK98</accession>
<dbReference type="Proteomes" id="UP000799770">
    <property type="component" value="Unassembled WGS sequence"/>
</dbReference>
<organism evidence="3 4">
    <name type="scientific">Lophiotrema nucula</name>
    <dbReference type="NCBI Taxonomy" id="690887"/>
    <lineage>
        <taxon>Eukaryota</taxon>
        <taxon>Fungi</taxon>
        <taxon>Dikarya</taxon>
        <taxon>Ascomycota</taxon>
        <taxon>Pezizomycotina</taxon>
        <taxon>Dothideomycetes</taxon>
        <taxon>Pleosporomycetidae</taxon>
        <taxon>Pleosporales</taxon>
        <taxon>Lophiotremataceae</taxon>
        <taxon>Lophiotrema</taxon>
    </lineage>
</organism>
<dbReference type="AlphaFoldDB" id="A0A6A5ZK98"/>
<evidence type="ECO:0000256" key="2">
    <source>
        <dbReference type="SAM" id="MobiDB-lite"/>
    </source>
</evidence>
<protein>
    <submittedName>
        <fullName evidence="3">Uncharacterized protein</fullName>
    </submittedName>
</protein>
<reference evidence="3" key="1">
    <citation type="journal article" date="2020" name="Stud. Mycol.">
        <title>101 Dothideomycetes genomes: a test case for predicting lifestyles and emergence of pathogens.</title>
        <authorList>
            <person name="Haridas S."/>
            <person name="Albert R."/>
            <person name="Binder M."/>
            <person name="Bloem J."/>
            <person name="Labutti K."/>
            <person name="Salamov A."/>
            <person name="Andreopoulos B."/>
            <person name="Baker S."/>
            <person name="Barry K."/>
            <person name="Bills G."/>
            <person name="Bluhm B."/>
            <person name="Cannon C."/>
            <person name="Castanera R."/>
            <person name="Culley D."/>
            <person name="Daum C."/>
            <person name="Ezra D."/>
            <person name="Gonzalez J."/>
            <person name="Henrissat B."/>
            <person name="Kuo A."/>
            <person name="Liang C."/>
            <person name="Lipzen A."/>
            <person name="Lutzoni F."/>
            <person name="Magnuson J."/>
            <person name="Mondo S."/>
            <person name="Nolan M."/>
            <person name="Ohm R."/>
            <person name="Pangilinan J."/>
            <person name="Park H.-J."/>
            <person name="Ramirez L."/>
            <person name="Alfaro M."/>
            <person name="Sun H."/>
            <person name="Tritt A."/>
            <person name="Yoshinaga Y."/>
            <person name="Zwiers L.-H."/>
            <person name="Turgeon B."/>
            <person name="Goodwin S."/>
            <person name="Spatafora J."/>
            <person name="Crous P."/>
            <person name="Grigoriev I."/>
        </authorList>
    </citation>
    <scope>NUCLEOTIDE SEQUENCE</scope>
    <source>
        <strain evidence="3">CBS 627.86</strain>
    </source>
</reference>
<feature type="coiled-coil region" evidence="1">
    <location>
        <begin position="330"/>
        <end position="357"/>
    </location>
</feature>